<dbReference type="RefSeq" id="WP_256507258.1">
    <property type="nucleotide sequence ID" value="NZ_CP101740.1"/>
</dbReference>
<dbReference type="Pfam" id="PF00501">
    <property type="entry name" value="AMP-binding"/>
    <property type="match status" value="1"/>
</dbReference>
<evidence type="ECO:0000256" key="2">
    <source>
        <dbReference type="ARBA" id="ARBA00022598"/>
    </source>
</evidence>
<feature type="domain" description="AMP-binding enzyme C-terminal" evidence="6">
    <location>
        <begin position="445"/>
        <end position="520"/>
    </location>
</feature>
<dbReference type="Proteomes" id="UP001058533">
    <property type="component" value="Chromosome"/>
</dbReference>
<dbReference type="InterPro" id="IPR042099">
    <property type="entry name" value="ANL_N_sf"/>
</dbReference>
<accession>A0ABY5LC93</accession>
<dbReference type="EMBL" id="CP101740">
    <property type="protein sequence ID" value="UUL83419.1"/>
    <property type="molecule type" value="Genomic_DNA"/>
</dbReference>
<dbReference type="InterPro" id="IPR025110">
    <property type="entry name" value="AMP-bd_C"/>
</dbReference>
<keyword evidence="3" id="KW-0276">Fatty acid metabolism</keyword>
<protein>
    <submittedName>
        <fullName evidence="7">Long-chain fatty acid--CoA ligase</fullName>
    </submittedName>
</protein>
<evidence type="ECO:0000256" key="1">
    <source>
        <dbReference type="ARBA" id="ARBA00006432"/>
    </source>
</evidence>
<keyword evidence="4" id="KW-0443">Lipid metabolism</keyword>
<dbReference type="InterPro" id="IPR000873">
    <property type="entry name" value="AMP-dep_synth/lig_dom"/>
</dbReference>
<name>A0ABY5LC93_9SPHN</name>
<keyword evidence="8" id="KW-1185">Reference proteome</keyword>
<evidence type="ECO:0000256" key="4">
    <source>
        <dbReference type="ARBA" id="ARBA00023098"/>
    </source>
</evidence>
<comment type="similarity">
    <text evidence="1">Belongs to the ATP-dependent AMP-binding enzyme family.</text>
</comment>
<dbReference type="Gene3D" id="3.40.50.12780">
    <property type="entry name" value="N-terminal domain of ligase-like"/>
    <property type="match status" value="1"/>
</dbReference>
<dbReference type="NCBIfam" id="NF004837">
    <property type="entry name" value="PRK06187.1"/>
    <property type="match status" value="1"/>
</dbReference>
<evidence type="ECO:0000259" key="5">
    <source>
        <dbReference type="Pfam" id="PF00501"/>
    </source>
</evidence>
<proteinExistence type="inferred from homology"/>
<dbReference type="CDD" id="cd12119">
    <property type="entry name" value="ttLC_FACS_AlkK_like"/>
    <property type="match status" value="1"/>
</dbReference>
<organism evidence="7 8">
    <name type="scientific">Sphingomonas qomolangmaensis</name>
    <dbReference type="NCBI Taxonomy" id="2918765"/>
    <lineage>
        <taxon>Bacteria</taxon>
        <taxon>Pseudomonadati</taxon>
        <taxon>Pseudomonadota</taxon>
        <taxon>Alphaproteobacteria</taxon>
        <taxon>Sphingomonadales</taxon>
        <taxon>Sphingomonadaceae</taxon>
        <taxon>Sphingomonas</taxon>
    </lineage>
</organism>
<dbReference type="Pfam" id="PF13193">
    <property type="entry name" value="AMP-binding_C"/>
    <property type="match status" value="1"/>
</dbReference>
<feature type="domain" description="AMP-dependent synthetase/ligase" evidence="5">
    <location>
        <begin position="17"/>
        <end position="397"/>
    </location>
</feature>
<dbReference type="Gene3D" id="3.30.300.30">
    <property type="match status" value="1"/>
</dbReference>
<evidence type="ECO:0000313" key="7">
    <source>
        <dbReference type="EMBL" id="UUL83419.1"/>
    </source>
</evidence>
<keyword evidence="2 7" id="KW-0436">Ligase</keyword>
<sequence length="543" mass="60035">MLGGMQDFELRVPRLVEHAEREHPTREIVTRWADGSETRTDWAGIARDSRKLAQALERLGLKPGDRVATLAMNHSRHLIAWYGTIGMGGIIHTINPRLFPDQLAYIANHAEDRVLMYDRMFQPIVDKMKPHWTTIEHYIVFDPGSETGAGDAATDSFEALIAPEGGDYAWVEGSERDPCMLCYTSGTTGNPKGVLYSHRSSMIHALVELQPSVFDLSARSVAMPIVPMFHAVGWGMPFAGPAVGLKFVFSCVNEPRILCELMNREKVTHSAGVPTVWFGMFEYMDATGEAPQHLQVVTIGGSAAPRSMIERIMKMGVRVNHAWGMTETSPIGTIGAKSYDWDELSFEQQVDQVCKQGRAPFGIEMRIVDDADTVLPRDGASSGRLQVRGPWVIHQYYGEEVPCCDADGWFDTGDVAMIHPDNTMQITDRAKDVIKSGGEWISSVELENAAVGCPGVAEAAAIGVYHPRWEERPILLVVRKPDSDVSVEAIQAHLATQVAKWWLPDEIHFVDSLPHTATGKLLKTAIREQYKDFSLSEAPTAAG</sequence>
<dbReference type="SUPFAM" id="SSF56801">
    <property type="entry name" value="Acetyl-CoA synthetase-like"/>
    <property type="match status" value="1"/>
</dbReference>
<evidence type="ECO:0000313" key="8">
    <source>
        <dbReference type="Proteomes" id="UP001058533"/>
    </source>
</evidence>
<dbReference type="PROSITE" id="PS00455">
    <property type="entry name" value="AMP_BINDING"/>
    <property type="match status" value="1"/>
</dbReference>
<reference evidence="7" key="1">
    <citation type="submission" date="2022-07" db="EMBL/GenBank/DDBJ databases">
        <title>Sphingomonas sp. nov., a novel bacterium isolated from the north slope of the Mount Everest.</title>
        <authorList>
            <person name="Cui X."/>
            <person name="Liu Y."/>
        </authorList>
    </citation>
    <scope>NUCLEOTIDE SEQUENCE</scope>
    <source>
        <strain evidence="7">S5-59</strain>
    </source>
</reference>
<dbReference type="PANTHER" id="PTHR43859:SF4">
    <property type="entry name" value="BUTANOATE--COA LIGASE AAE1-RELATED"/>
    <property type="match status" value="1"/>
</dbReference>
<dbReference type="GO" id="GO:0016874">
    <property type="term" value="F:ligase activity"/>
    <property type="evidence" value="ECO:0007669"/>
    <property type="project" value="UniProtKB-KW"/>
</dbReference>
<dbReference type="PANTHER" id="PTHR43859">
    <property type="entry name" value="ACYL-ACTIVATING ENZYME"/>
    <property type="match status" value="1"/>
</dbReference>
<dbReference type="InterPro" id="IPR045851">
    <property type="entry name" value="AMP-bd_C_sf"/>
</dbReference>
<gene>
    <name evidence="7" type="ORF">NMP03_04100</name>
</gene>
<evidence type="ECO:0000259" key="6">
    <source>
        <dbReference type="Pfam" id="PF13193"/>
    </source>
</evidence>
<dbReference type="InterPro" id="IPR020845">
    <property type="entry name" value="AMP-binding_CS"/>
</dbReference>
<evidence type="ECO:0000256" key="3">
    <source>
        <dbReference type="ARBA" id="ARBA00022832"/>
    </source>
</evidence>